<organism evidence="1 2">
    <name type="scientific">Dissophora globulifera</name>
    <dbReference type="NCBI Taxonomy" id="979702"/>
    <lineage>
        <taxon>Eukaryota</taxon>
        <taxon>Fungi</taxon>
        <taxon>Fungi incertae sedis</taxon>
        <taxon>Mucoromycota</taxon>
        <taxon>Mortierellomycotina</taxon>
        <taxon>Mortierellomycetes</taxon>
        <taxon>Mortierellales</taxon>
        <taxon>Mortierellaceae</taxon>
        <taxon>Dissophora</taxon>
    </lineage>
</organism>
<proteinExistence type="predicted"/>
<dbReference type="AlphaFoldDB" id="A0A9P6UP35"/>
<protein>
    <submittedName>
        <fullName evidence="1">Uncharacterized protein</fullName>
    </submittedName>
</protein>
<evidence type="ECO:0000313" key="1">
    <source>
        <dbReference type="EMBL" id="KAG0313591.1"/>
    </source>
</evidence>
<name>A0A9P6UP35_9FUNG</name>
<evidence type="ECO:0000313" key="2">
    <source>
        <dbReference type="Proteomes" id="UP000738325"/>
    </source>
</evidence>
<dbReference type="EMBL" id="JAAAIP010000692">
    <property type="protein sequence ID" value="KAG0313591.1"/>
    <property type="molecule type" value="Genomic_DNA"/>
</dbReference>
<keyword evidence="2" id="KW-1185">Reference proteome</keyword>
<dbReference type="OrthoDB" id="2434002at2759"/>
<sequence length="146" mass="15937">MGDTQSFRLIGTTEIQKIPVQHIGGQNVVNWESIEEAFPGARQVKNNDVAIPRFIKYFPNKVLDIVLSCATDHLHIDSPVRAPSVFPTVASAAALITLPNALFRLPVEPEIQGDLKDRTVTQAGCATRIGRGKRLWSPGPNTGAQR</sequence>
<dbReference type="Proteomes" id="UP000738325">
    <property type="component" value="Unassembled WGS sequence"/>
</dbReference>
<gene>
    <name evidence="1" type="ORF">BGZ99_008728</name>
</gene>
<accession>A0A9P6UP35</accession>
<comment type="caution">
    <text evidence="1">The sequence shown here is derived from an EMBL/GenBank/DDBJ whole genome shotgun (WGS) entry which is preliminary data.</text>
</comment>
<reference evidence="1" key="1">
    <citation type="journal article" date="2020" name="Fungal Divers.">
        <title>Resolving the Mortierellaceae phylogeny through synthesis of multi-gene phylogenetics and phylogenomics.</title>
        <authorList>
            <person name="Vandepol N."/>
            <person name="Liber J."/>
            <person name="Desiro A."/>
            <person name="Na H."/>
            <person name="Kennedy M."/>
            <person name="Barry K."/>
            <person name="Grigoriev I.V."/>
            <person name="Miller A.N."/>
            <person name="O'Donnell K."/>
            <person name="Stajich J.E."/>
            <person name="Bonito G."/>
        </authorList>
    </citation>
    <scope>NUCLEOTIDE SEQUENCE</scope>
    <source>
        <strain evidence="1">REB-010B</strain>
    </source>
</reference>